<dbReference type="Gene3D" id="3.40.50.2020">
    <property type="match status" value="1"/>
</dbReference>
<proteinExistence type="inferred from homology"/>
<dbReference type="Proteomes" id="UP000295215">
    <property type="component" value="Unassembled WGS sequence"/>
</dbReference>
<dbReference type="AlphaFoldDB" id="A0A4R7EXM9"/>
<organism evidence="2 3">
    <name type="scientific">Myroides indicus</name>
    <dbReference type="NCBI Taxonomy" id="1323422"/>
    <lineage>
        <taxon>Bacteria</taxon>
        <taxon>Pseudomonadati</taxon>
        <taxon>Bacteroidota</taxon>
        <taxon>Flavobacteriia</taxon>
        <taxon>Flavobacteriales</taxon>
        <taxon>Flavobacteriaceae</taxon>
        <taxon>Myroides</taxon>
    </lineage>
</organism>
<comment type="similarity">
    <text evidence="1">Belongs to the ComF/GntX family.</text>
</comment>
<dbReference type="SUPFAM" id="SSF53271">
    <property type="entry name" value="PRTase-like"/>
    <property type="match status" value="1"/>
</dbReference>
<name>A0A4R7EXM9_9FLAO</name>
<dbReference type="RefSeq" id="WP_243832692.1">
    <property type="nucleotide sequence ID" value="NZ_SOAG01000019.1"/>
</dbReference>
<comment type="caution">
    <text evidence="2">The sequence shown here is derived from an EMBL/GenBank/DDBJ whole genome shotgun (WGS) entry which is preliminary data.</text>
</comment>
<evidence type="ECO:0000313" key="3">
    <source>
        <dbReference type="Proteomes" id="UP000295215"/>
    </source>
</evidence>
<protein>
    <submittedName>
        <fullName evidence="2">ComF family protein</fullName>
    </submittedName>
</protein>
<dbReference type="InterPro" id="IPR051910">
    <property type="entry name" value="ComF/GntX_DNA_util-trans"/>
</dbReference>
<accession>A0A4R7EXM9</accession>
<dbReference type="EMBL" id="SOAG01000019">
    <property type="protein sequence ID" value="TDS56572.1"/>
    <property type="molecule type" value="Genomic_DNA"/>
</dbReference>
<sequence>MMKDLFHILFPKCCLACEQILLENEDILCHRCREELPFTQHHLHLKNEVTAKLYGRLRIEFGACMLYFSKRGKVQQLFHNLKYRNHPEISYFLGMMYCEQLKETTLLNNISKIIPVPLHPKKQKKRGYNQVDGFAVALSETFSIPINRELLYKTRKTNSQTTQNLLQRTTKHEEIFDVKICSKEEGSHFLLIDDILTTGSTIESCGKKLLQIPNSKLSVLCLAATL</sequence>
<dbReference type="CDD" id="cd06223">
    <property type="entry name" value="PRTases_typeI"/>
    <property type="match status" value="1"/>
</dbReference>
<dbReference type="PANTHER" id="PTHR47505:SF1">
    <property type="entry name" value="DNA UTILIZATION PROTEIN YHGH"/>
    <property type="match status" value="1"/>
</dbReference>
<keyword evidence="3" id="KW-1185">Reference proteome</keyword>
<reference evidence="2 3" key="1">
    <citation type="submission" date="2019-03" db="EMBL/GenBank/DDBJ databases">
        <title>Genomic Encyclopedia of Archaeal and Bacterial Type Strains, Phase II (KMG-II): from individual species to whole genera.</title>
        <authorList>
            <person name="Goeker M."/>
        </authorList>
    </citation>
    <scope>NUCLEOTIDE SEQUENCE [LARGE SCALE GENOMIC DNA]</scope>
    <source>
        <strain evidence="2 3">DSM 28213</strain>
    </source>
</reference>
<gene>
    <name evidence="2" type="ORF">C8P70_1198</name>
</gene>
<dbReference type="InterPro" id="IPR000836">
    <property type="entry name" value="PRTase_dom"/>
</dbReference>
<evidence type="ECO:0000256" key="1">
    <source>
        <dbReference type="ARBA" id="ARBA00008007"/>
    </source>
</evidence>
<dbReference type="InterPro" id="IPR029057">
    <property type="entry name" value="PRTase-like"/>
</dbReference>
<evidence type="ECO:0000313" key="2">
    <source>
        <dbReference type="EMBL" id="TDS56572.1"/>
    </source>
</evidence>
<dbReference type="PANTHER" id="PTHR47505">
    <property type="entry name" value="DNA UTILIZATION PROTEIN YHGH"/>
    <property type="match status" value="1"/>
</dbReference>